<keyword evidence="4" id="KW-0288">FMN</keyword>
<organism evidence="7 8">
    <name type="scientific">Hominiventricola aquisgranensis</name>
    <dbReference type="NCBI Taxonomy" id="3133164"/>
    <lineage>
        <taxon>Bacteria</taxon>
        <taxon>Bacillati</taxon>
        <taxon>Bacillota</taxon>
        <taxon>Clostridia</taxon>
        <taxon>Lachnospirales</taxon>
        <taxon>Lachnospiraceae</taxon>
        <taxon>Hominiventricola</taxon>
    </lineage>
</organism>
<evidence type="ECO:0000256" key="4">
    <source>
        <dbReference type="ARBA" id="ARBA00022643"/>
    </source>
</evidence>
<dbReference type="Pfam" id="PF14512">
    <property type="entry name" value="TM1586_NiRdase"/>
    <property type="match status" value="1"/>
</dbReference>
<protein>
    <submittedName>
        <fullName evidence="7">Nitroreductase family protein</fullName>
    </submittedName>
</protein>
<sequence length="258" mass="30195">MTSYEAIFRRRSIRKYKNDEISPAMLEKIEKFGEDAIGIRPDIQVKWKIFHKEEHQLKGLFRVDAPYYVVLYSEICEDYRKNAGCLMEQLSLYLFTKGIGSCYQGGAKLKKDQEKDLELVMIMAFGYPAEPLERSYEDFRRIELKKLVTIRGAFGKVQRKLLEAARLAPSAMNRQPWRFVSSEDRIHLFVKKPGKLGYQTQQDFNLFDAGVALSHMLVTAEDQWFDLEYQKLDSILEKEFQNYVYVGSLLILNDSEKI</sequence>
<dbReference type="CDD" id="cd02062">
    <property type="entry name" value="Nitro_FMN_reductase"/>
    <property type="match status" value="1"/>
</dbReference>
<evidence type="ECO:0000259" key="6">
    <source>
        <dbReference type="Pfam" id="PF14512"/>
    </source>
</evidence>
<dbReference type="RefSeq" id="WP_349143436.1">
    <property type="nucleotide sequence ID" value="NZ_JBBMFC010000001.1"/>
</dbReference>
<keyword evidence="8" id="KW-1185">Reference proteome</keyword>
<dbReference type="Gene3D" id="3.40.109.30">
    <property type="entry name" value="putative nitroreductase (tm1586), domain 2"/>
    <property type="match status" value="1"/>
</dbReference>
<keyword evidence="3" id="KW-0285">Flavoprotein</keyword>
<accession>A0ABV1HY18</accession>
<feature type="domain" description="Putative nitroreductase TM1586" evidence="6">
    <location>
        <begin position="4"/>
        <end position="220"/>
    </location>
</feature>
<evidence type="ECO:0000256" key="2">
    <source>
        <dbReference type="ARBA" id="ARBA00007118"/>
    </source>
</evidence>
<evidence type="ECO:0000313" key="7">
    <source>
        <dbReference type="EMBL" id="MEQ2577319.1"/>
    </source>
</evidence>
<keyword evidence="5" id="KW-0560">Oxidoreductase</keyword>
<gene>
    <name evidence="7" type="ORF">WMO62_00495</name>
</gene>
<dbReference type="Proteomes" id="UP001470288">
    <property type="component" value="Unassembled WGS sequence"/>
</dbReference>
<dbReference type="EMBL" id="JBBMFC010000001">
    <property type="protein sequence ID" value="MEQ2577319.1"/>
    <property type="molecule type" value="Genomic_DNA"/>
</dbReference>
<dbReference type="Gene3D" id="3.40.109.10">
    <property type="entry name" value="NADH Oxidase"/>
    <property type="match status" value="1"/>
</dbReference>
<comment type="similarity">
    <text evidence="2">Belongs to the nitroreductase family.</text>
</comment>
<dbReference type="InterPro" id="IPR029478">
    <property type="entry name" value="TM1586_NiRdase"/>
</dbReference>
<reference evidence="7 8" key="1">
    <citation type="submission" date="2024-03" db="EMBL/GenBank/DDBJ databases">
        <title>Human intestinal bacterial collection.</title>
        <authorList>
            <person name="Pauvert C."/>
            <person name="Hitch T.C.A."/>
            <person name="Clavel T."/>
        </authorList>
    </citation>
    <scope>NUCLEOTIDE SEQUENCE [LARGE SCALE GENOMIC DNA]</scope>
    <source>
        <strain evidence="7 8">CLA-AA-H78B</strain>
    </source>
</reference>
<dbReference type="PANTHER" id="PTHR43673:SF2">
    <property type="entry name" value="NITROREDUCTASE"/>
    <property type="match status" value="1"/>
</dbReference>
<dbReference type="PANTHER" id="PTHR43673">
    <property type="entry name" value="NAD(P)H NITROREDUCTASE YDGI-RELATED"/>
    <property type="match status" value="1"/>
</dbReference>
<name>A0ABV1HY18_9FIRM</name>
<dbReference type="InterPro" id="IPR000415">
    <property type="entry name" value="Nitroreductase-like"/>
</dbReference>
<comment type="caution">
    <text evidence="7">The sequence shown here is derived from an EMBL/GenBank/DDBJ whole genome shotgun (WGS) entry which is preliminary data.</text>
</comment>
<evidence type="ECO:0000313" key="8">
    <source>
        <dbReference type="Proteomes" id="UP001470288"/>
    </source>
</evidence>
<evidence type="ECO:0000256" key="3">
    <source>
        <dbReference type="ARBA" id="ARBA00022630"/>
    </source>
</evidence>
<evidence type="ECO:0000256" key="5">
    <source>
        <dbReference type="ARBA" id="ARBA00023002"/>
    </source>
</evidence>
<evidence type="ECO:0000256" key="1">
    <source>
        <dbReference type="ARBA" id="ARBA00001917"/>
    </source>
</evidence>
<comment type="cofactor">
    <cofactor evidence="1">
        <name>FMN</name>
        <dbReference type="ChEBI" id="CHEBI:58210"/>
    </cofactor>
</comment>
<dbReference type="SUPFAM" id="SSF55469">
    <property type="entry name" value="FMN-dependent nitroreductase-like"/>
    <property type="match status" value="2"/>
</dbReference>
<proteinExistence type="inferred from homology"/>